<proteinExistence type="predicted"/>
<keyword evidence="2" id="KW-1185">Reference proteome</keyword>
<accession>A0ABN7PF31</accession>
<name>A0ABN7PF31_TIMPD</name>
<evidence type="ECO:0000313" key="2">
    <source>
        <dbReference type="Proteomes" id="UP001153148"/>
    </source>
</evidence>
<sequence length="76" mass="9197">MERKTPTVKLEPWEDLEYIYHEDKLEIKSEIDLPIKSEERFKEVVQDYQQPEYCPGHLTFPPIKDEIPVSILFIKY</sequence>
<comment type="caution">
    <text evidence="1">The sequence shown here is derived from an EMBL/GenBank/DDBJ whole genome shotgun (WGS) entry which is preliminary data.</text>
</comment>
<gene>
    <name evidence="1" type="ORF">TPAB3V08_LOCUS12770</name>
</gene>
<dbReference type="EMBL" id="CAJPIN010047203">
    <property type="protein sequence ID" value="CAG2065827.1"/>
    <property type="molecule type" value="Genomic_DNA"/>
</dbReference>
<dbReference type="Proteomes" id="UP001153148">
    <property type="component" value="Unassembled WGS sequence"/>
</dbReference>
<organism evidence="1 2">
    <name type="scientific">Timema podura</name>
    <name type="common">Walking stick</name>
    <dbReference type="NCBI Taxonomy" id="61482"/>
    <lineage>
        <taxon>Eukaryota</taxon>
        <taxon>Metazoa</taxon>
        <taxon>Ecdysozoa</taxon>
        <taxon>Arthropoda</taxon>
        <taxon>Hexapoda</taxon>
        <taxon>Insecta</taxon>
        <taxon>Pterygota</taxon>
        <taxon>Neoptera</taxon>
        <taxon>Polyneoptera</taxon>
        <taxon>Phasmatodea</taxon>
        <taxon>Timematodea</taxon>
        <taxon>Timematoidea</taxon>
        <taxon>Timematidae</taxon>
        <taxon>Timema</taxon>
    </lineage>
</organism>
<feature type="non-terminal residue" evidence="1">
    <location>
        <position position="76"/>
    </location>
</feature>
<reference evidence="1" key="1">
    <citation type="submission" date="2021-03" db="EMBL/GenBank/DDBJ databases">
        <authorList>
            <person name="Tran Van P."/>
        </authorList>
    </citation>
    <scope>NUCLEOTIDE SEQUENCE</scope>
</reference>
<evidence type="ECO:0000313" key="1">
    <source>
        <dbReference type="EMBL" id="CAG2065827.1"/>
    </source>
</evidence>
<protein>
    <submittedName>
        <fullName evidence="1">Uncharacterized protein</fullName>
    </submittedName>
</protein>